<evidence type="ECO:0000313" key="2">
    <source>
        <dbReference type="EMBL" id="KAJ4948699.1"/>
    </source>
</evidence>
<feature type="compositionally biased region" description="Basic and acidic residues" evidence="1">
    <location>
        <begin position="46"/>
        <end position="64"/>
    </location>
</feature>
<proteinExistence type="predicted"/>
<dbReference type="Proteomes" id="UP001219934">
    <property type="component" value="Unassembled WGS sequence"/>
</dbReference>
<dbReference type="AlphaFoldDB" id="A0AAD6BQN5"/>
<feature type="region of interest" description="Disordered" evidence="1">
    <location>
        <begin position="1"/>
        <end position="64"/>
    </location>
</feature>
<evidence type="ECO:0000313" key="3">
    <source>
        <dbReference type="Proteomes" id="UP001219934"/>
    </source>
</evidence>
<accession>A0AAD6BQN5</accession>
<comment type="caution">
    <text evidence="2">The sequence shown here is derived from an EMBL/GenBank/DDBJ whole genome shotgun (WGS) entry which is preliminary data.</text>
</comment>
<organism evidence="2 3">
    <name type="scientific">Pogonophryne albipinna</name>
    <dbReference type="NCBI Taxonomy" id="1090488"/>
    <lineage>
        <taxon>Eukaryota</taxon>
        <taxon>Metazoa</taxon>
        <taxon>Chordata</taxon>
        <taxon>Craniata</taxon>
        <taxon>Vertebrata</taxon>
        <taxon>Euteleostomi</taxon>
        <taxon>Actinopterygii</taxon>
        <taxon>Neopterygii</taxon>
        <taxon>Teleostei</taxon>
        <taxon>Neoteleostei</taxon>
        <taxon>Acanthomorphata</taxon>
        <taxon>Eupercaria</taxon>
        <taxon>Perciformes</taxon>
        <taxon>Notothenioidei</taxon>
        <taxon>Pogonophryne</taxon>
    </lineage>
</organism>
<keyword evidence="3" id="KW-1185">Reference proteome</keyword>
<gene>
    <name evidence="2" type="ORF">JOQ06_020229</name>
</gene>
<feature type="compositionally biased region" description="Basic and acidic residues" evidence="1">
    <location>
        <begin position="9"/>
        <end position="38"/>
    </location>
</feature>
<protein>
    <submittedName>
        <fullName evidence="2">Uncharacterized protein</fullName>
    </submittedName>
</protein>
<evidence type="ECO:0000256" key="1">
    <source>
        <dbReference type="SAM" id="MobiDB-lite"/>
    </source>
</evidence>
<reference evidence="2" key="1">
    <citation type="submission" date="2022-11" db="EMBL/GenBank/DDBJ databases">
        <title>Chromosome-level genome of Pogonophryne albipinna.</title>
        <authorList>
            <person name="Jo E."/>
        </authorList>
    </citation>
    <scope>NUCLEOTIDE SEQUENCE</scope>
    <source>
        <strain evidence="2">SGF0006</strain>
        <tissue evidence="2">Muscle</tissue>
    </source>
</reference>
<feature type="non-terminal residue" evidence="2">
    <location>
        <position position="64"/>
    </location>
</feature>
<dbReference type="EMBL" id="JAPTMU010000001">
    <property type="protein sequence ID" value="KAJ4948699.1"/>
    <property type="molecule type" value="Genomic_DNA"/>
</dbReference>
<sequence length="64" mass="7600">MKSNGGQRGGEEDKNVMWREDQKKGPQGVKRREEEREATRRRKHTRSEEEMEKRWNRDGDGGEA</sequence>
<name>A0AAD6BQN5_9TELE</name>